<evidence type="ECO:0000259" key="2">
    <source>
        <dbReference type="Pfam" id="PF17667"/>
    </source>
</evidence>
<feature type="domain" description="Fungal-type protein kinase" evidence="2">
    <location>
        <begin position="378"/>
        <end position="523"/>
    </location>
</feature>
<accession>A0A409YTI1</accession>
<comment type="caution">
    <text evidence="3">The sequence shown here is derived from an EMBL/GenBank/DDBJ whole genome shotgun (WGS) entry which is preliminary data.</text>
</comment>
<sequence>MASHSRSVTFSEPVAVVHTLPPEATPKPNVKTTPTHYSMSELTQTPATVKDAKERLMMELEGFIDYFPESRVETLLANCLTTAQCSAFLRSKRYQVYVDKKWQIPENPSAESCLYEPIHKVIQAVVDYFKLGGTRKAHNTNNKVIPADNDENIATKPDLFIAAGGPHFRRTLDDLRWSQCLSTVEVKPGDHKQGFNELLAQSAYSARQTLASQPTRSFVYNIIMTEQKAMLLCFDRVGAQHSQWMDFRETPADLVRLIYLVCNPDLKSLGVDETVVFKNDRLEFNMERDGEPVILTADPKPLFPPMSIRGRATVCWTVEDDKGDFYILKQQFVNVCRKPEHETLEEIRAHEGIDLSHIGMCVFGQKYGKVSEARGMEEVPELFHDRFLYRILLEKHGDTIDNLEGKTRLDLIVALRDAIVGHQELWDKSNVLHRDVSDKNILYKKERKGNSPLGGVLIDYDLSIYFLREDSNHEVDFRTGTKAFQSSTVLLCHRQELKAEPVPNILIDHLDDLESFFWVLYYITLENVGPGEDERLFRDQFKVRDIFEEGPDRAYTSKYEILGSPEFIKLQAGWGDAVRTLVVKLAEYFYQEHIKKRREMFGPGGIPRSPQKIIEDSGSHYTTVLNLFNAAIKAIEEEMKTESAESQSGQGDPGSPTCQARSRSLQRAASRAKQATPTLPKSAMRRTSSKRSREAGPEPSTAAAPAVPSPDSPDAPAAKRLRPAASEPMLRDGERRITRSASLRFKADGTVDARGDVGAVQEAGPSRGRSAGGRGRSRNSSKSSKTPRVGSRASQRLARQSGSKPA</sequence>
<proteinExistence type="predicted"/>
<dbReference type="PANTHER" id="PTHR38248">
    <property type="entry name" value="FUNK1 6"/>
    <property type="match status" value="1"/>
</dbReference>
<dbReference type="Proteomes" id="UP000284842">
    <property type="component" value="Unassembled WGS sequence"/>
</dbReference>
<dbReference type="EMBL" id="NHTK01000675">
    <property type="protein sequence ID" value="PPR06321.1"/>
    <property type="molecule type" value="Genomic_DNA"/>
</dbReference>
<feature type="compositionally biased region" description="Polar residues" evidence="1">
    <location>
        <begin position="792"/>
        <end position="806"/>
    </location>
</feature>
<protein>
    <recommendedName>
        <fullName evidence="2">Fungal-type protein kinase domain-containing protein</fullName>
    </recommendedName>
</protein>
<reference evidence="3 4" key="1">
    <citation type="journal article" date="2018" name="Evol. Lett.">
        <title>Horizontal gene cluster transfer increased hallucinogenic mushroom diversity.</title>
        <authorList>
            <person name="Reynolds H.T."/>
            <person name="Vijayakumar V."/>
            <person name="Gluck-Thaler E."/>
            <person name="Korotkin H.B."/>
            <person name="Matheny P.B."/>
            <person name="Slot J.C."/>
        </authorList>
    </citation>
    <scope>NUCLEOTIDE SEQUENCE [LARGE SCALE GENOMIC DNA]</scope>
    <source>
        <strain evidence="3 4">2629</strain>
    </source>
</reference>
<feature type="compositionally biased region" description="Low complexity" evidence="1">
    <location>
        <begin position="697"/>
        <end position="706"/>
    </location>
</feature>
<dbReference type="AlphaFoldDB" id="A0A409YTI1"/>
<dbReference type="Pfam" id="PF17667">
    <property type="entry name" value="Pkinase_fungal"/>
    <property type="match status" value="2"/>
</dbReference>
<dbReference type="InterPro" id="IPR011009">
    <property type="entry name" value="Kinase-like_dom_sf"/>
</dbReference>
<dbReference type="STRING" id="181874.A0A409YTI1"/>
<feature type="domain" description="Fungal-type protein kinase" evidence="2">
    <location>
        <begin position="173"/>
        <end position="351"/>
    </location>
</feature>
<name>A0A409YTI1_9AGAR</name>
<evidence type="ECO:0000313" key="3">
    <source>
        <dbReference type="EMBL" id="PPR06321.1"/>
    </source>
</evidence>
<dbReference type="OrthoDB" id="5584477at2759"/>
<organism evidence="3 4">
    <name type="scientific">Panaeolus cyanescens</name>
    <dbReference type="NCBI Taxonomy" id="181874"/>
    <lineage>
        <taxon>Eukaryota</taxon>
        <taxon>Fungi</taxon>
        <taxon>Dikarya</taxon>
        <taxon>Basidiomycota</taxon>
        <taxon>Agaricomycotina</taxon>
        <taxon>Agaricomycetes</taxon>
        <taxon>Agaricomycetidae</taxon>
        <taxon>Agaricales</taxon>
        <taxon>Agaricineae</taxon>
        <taxon>Galeropsidaceae</taxon>
        <taxon>Panaeolus</taxon>
    </lineage>
</organism>
<dbReference type="Gene3D" id="1.10.510.10">
    <property type="entry name" value="Transferase(Phosphotransferase) domain 1"/>
    <property type="match status" value="1"/>
</dbReference>
<dbReference type="InParanoid" id="A0A409YTI1"/>
<gene>
    <name evidence="3" type="ORF">CVT24_001033</name>
</gene>
<evidence type="ECO:0000313" key="4">
    <source>
        <dbReference type="Proteomes" id="UP000284842"/>
    </source>
</evidence>
<keyword evidence="4" id="KW-1185">Reference proteome</keyword>
<feature type="region of interest" description="Disordered" evidence="1">
    <location>
        <begin position="638"/>
        <end position="806"/>
    </location>
</feature>
<feature type="compositionally biased region" description="Basic and acidic residues" evidence="1">
    <location>
        <begin position="745"/>
        <end position="755"/>
    </location>
</feature>
<evidence type="ECO:0000256" key="1">
    <source>
        <dbReference type="SAM" id="MobiDB-lite"/>
    </source>
</evidence>
<feature type="compositionally biased region" description="Low complexity" evidence="1">
    <location>
        <begin position="659"/>
        <end position="675"/>
    </location>
</feature>
<dbReference type="InterPro" id="IPR040976">
    <property type="entry name" value="Pkinase_fungal"/>
</dbReference>
<dbReference type="PANTHER" id="PTHR38248:SF2">
    <property type="entry name" value="FUNK1 11"/>
    <property type="match status" value="1"/>
</dbReference>
<dbReference type="SUPFAM" id="SSF56112">
    <property type="entry name" value="Protein kinase-like (PK-like)"/>
    <property type="match status" value="1"/>
</dbReference>